<feature type="domain" description="Peptidase M60" evidence="1">
    <location>
        <begin position="249"/>
        <end position="537"/>
    </location>
</feature>
<dbReference type="RefSeq" id="XP_024678484.1">
    <property type="nucleotide sequence ID" value="XM_024825251.1"/>
</dbReference>
<dbReference type="Gene3D" id="2.60.120.1250">
    <property type="entry name" value="Peptidase M60, enhancin-like domain 1"/>
    <property type="match status" value="1"/>
</dbReference>
<dbReference type="OMA" id="SLVMFEQ"/>
<dbReference type="VEuPathDB" id="FungiDB:P174DRAFT_425055"/>
<name>A0A2I1BWY1_ASPN1</name>
<comment type="caution">
    <text evidence="2">The sequence shown here is derived from an EMBL/GenBank/DDBJ whole genome shotgun (WGS) entry which is preliminary data.</text>
</comment>
<evidence type="ECO:0000313" key="3">
    <source>
        <dbReference type="Proteomes" id="UP000234474"/>
    </source>
</evidence>
<reference evidence="3" key="1">
    <citation type="journal article" date="2018" name="Proc. Natl. Acad. Sci. U.S.A.">
        <title>Linking secondary metabolites to gene clusters through genome sequencing of six diverse Aspergillus species.</title>
        <authorList>
            <person name="Kaerboelling I."/>
            <person name="Vesth T.C."/>
            <person name="Frisvad J.C."/>
            <person name="Nybo J.L."/>
            <person name="Theobald S."/>
            <person name="Kuo A."/>
            <person name="Bowyer P."/>
            <person name="Matsuda Y."/>
            <person name="Mondo S."/>
            <person name="Lyhne E.K."/>
            <person name="Kogle M.E."/>
            <person name="Clum A."/>
            <person name="Lipzen A."/>
            <person name="Salamov A."/>
            <person name="Ngan C.Y."/>
            <person name="Daum C."/>
            <person name="Chiniquy J."/>
            <person name="Barry K."/>
            <person name="LaButti K."/>
            <person name="Haridas S."/>
            <person name="Simmons B.A."/>
            <person name="Magnuson J.K."/>
            <person name="Mortensen U.H."/>
            <person name="Larsen T.O."/>
            <person name="Grigoriev I.V."/>
            <person name="Baker S.E."/>
            <person name="Andersen M.R."/>
        </authorList>
    </citation>
    <scope>NUCLEOTIDE SEQUENCE [LARGE SCALE GENOMIC DNA]</scope>
    <source>
        <strain evidence="3">IBT 16806</strain>
    </source>
</reference>
<dbReference type="Pfam" id="PF17291">
    <property type="entry name" value="M60-like_N"/>
    <property type="match status" value="1"/>
</dbReference>
<dbReference type="AlphaFoldDB" id="A0A2I1BWY1"/>
<gene>
    <name evidence="2" type="ORF">P174DRAFT_425055</name>
</gene>
<dbReference type="PROSITE" id="PS51723">
    <property type="entry name" value="PEPTIDASE_M60"/>
    <property type="match status" value="1"/>
</dbReference>
<dbReference type="SMART" id="SM01276">
    <property type="entry name" value="M60-like"/>
    <property type="match status" value="1"/>
</dbReference>
<organism evidence="2 3">
    <name type="scientific">Aspergillus novofumigatus (strain IBT 16806)</name>
    <dbReference type="NCBI Taxonomy" id="1392255"/>
    <lineage>
        <taxon>Eukaryota</taxon>
        <taxon>Fungi</taxon>
        <taxon>Dikarya</taxon>
        <taxon>Ascomycota</taxon>
        <taxon>Pezizomycotina</taxon>
        <taxon>Eurotiomycetes</taxon>
        <taxon>Eurotiomycetidae</taxon>
        <taxon>Eurotiales</taxon>
        <taxon>Aspergillaceae</taxon>
        <taxon>Aspergillus</taxon>
        <taxon>Aspergillus subgen. Fumigati</taxon>
    </lineage>
</organism>
<dbReference type="GeneID" id="36532576"/>
<dbReference type="Proteomes" id="UP000234474">
    <property type="component" value="Unassembled WGS sequence"/>
</dbReference>
<keyword evidence="3" id="KW-1185">Reference proteome</keyword>
<dbReference type="InterPro" id="IPR031161">
    <property type="entry name" value="Peptidase_M60_dom"/>
</dbReference>
<dbReference type="Pfam" id="PF13402">
    <property type="entry name" value="Peptidase_M60"/>
    <property type="match status" value="1"/>
</dbReference>
<accession>A0A2I1BWY1</accession>
<protein>
    <recommendedName>
        <fullName evidence="1">Peptidase M60 domain-containing protein</fullName>
    </recommendedName>
</protein>
<sequence length="537" mass="59651">MPRGAPSEEIRSGHSRSCGGRRSYFCEVDAGGRARWISSVAGRRGCDLDQGQKRRQRQSRASCVKCAIAGRDHNASSKKANVALKSGQEYKAFYPTHEQAIWPEVQNKGPRRADKLVLESPDLDQFDLSIAEVDASCQGTVKGSKKIQCVWYCADRTFYNISKITLKFGGSPDGTKIILPLTLTSYVAQSGNLTQSDSKTYNHTWDRRAPPTFKQTDQSQFPQPRDITVFPAPKADDERARLKQAFKWADFQPTGFYLNPNTTLTVNVSGAMETGSKPQILIGTPALVHPSYHNDLMPVQLQPSQPLNNGKNTVSNAFGGILYVRYSNSAPEASPPLRVTLLGDAAQPFPLSRQGVTTEKDWETMLRITKVPFAEVTGERVIITGLAADAKFYAGQKMSPQELSERYKEIISAQDSISGLNATAPDPKDRPSHLRPMVVQTRNDTDLNSFDYRAAIPAHHHGDVWNKTQLRQSWAVWHELGHHRQHDDTWSWDALDETTVNIYSLASRRLFPSSAACHVSIPPGLTPISTLVYMSKP</sequence>
<evidence type="ECO:0000313" key="2">
    <source>
        <dbReference type="EMBL" id="PKX89889.1"/>
    </source>
</evidence>
<dbReference type="InterPro" id="IPR035423">
    <property type="entry name" value="M60-like_N"/>
</dbReference>
<dbReference type="EMBL" id="MSZS01000009">
    <property type="protein sequence ID" value="PKX89889.1"/>
    <property type="molecule type" value="Genomic_DNA"/>
</dbReference>
<evidence type="ECO:0000259" key="1">
    <source>
        <dbReference type="PROSITE" id="PS51723"/>
    </source>
</evidence>
<proteinExistence type="predicted"/>
<dbReference type="Gene3D" id="3.40.390.80">
    <property type="entry name" value="Peptidase M60, enhancin-like domain 2"/>
    <property type="match status" value="1"/>
</dbReference>
<dbReference type="OrthoDB" id="10260387at2759"/>